<evidence type="ECO:0008006" key="3">
    <source>
        <dbReference type="Google" id="ProtNLM"/>
    </source>
</evidence>
<dbReference type="PROSITE" id="PS51257">
    <property type="entry name" value="PROKAR_LIPOPROTEIN"/>
    <property type="match status" value="1"/>
</dbReference>
<keyword evidence="2" id="KW-1185">Reference proteome</keyword>
<sequence length="263" mass="29844">MKPFISGAACILLLAACSKNNTEKPPDENTGVVKYLMKMTENSGGAGEASTLAYNAQNRLISMEGNDDTGMRLAYDNNGNVVMAEVWTEDVLSRNYIHYVNGVPDTAVERYFRRADNSLLETQFYRYTVENDRVVRIRMRDSAGQTSPSDIYLRYQGGNLTSLLQVPPASMTDTIVFSEWTYGTKRNPFTGCKTEYYVTPVGPAALFQSANEPLTMRFRIPSTSHDFREKYVYLYDKEGYPVREARVDEGATDSLIIHYEYRR</sequence>
<dbReference type="RefSeq" id="WP_341839549.1">
    <property type="nucleotide sequence ID" value="NZ_CP149792.1"/>
</dbReference>
<evidence type="ECO:0000313" key="2">
    <source>
        <dbReference type="Proteomes" id="UP001449657"/>
    </source>
</evidence>
<dbReference type="Proteomes" id="UP001449657">
    <property type="component" value="Chromosome"/>
</dbReference>
<dbReference type="EMBL" id="CP150096">
    <property type="protein sequence ID" value="WZN44784.1"/>
    <property type="molecule type" value="Genomic_DNA"/>
</dbReference>
<organism evidence="1 2">
    <name type="scientific">Chitinophaga caseinilytica</name>
    <dbReference type="NCBI Taxonomy" id="2267521"/>
    <lineage>
        <taxon>Bacteria</taxon>
        <taxon>Pseudomonadati</taxon>
        <taxon>Bacteroidota</taxon>
        <taxon>Chitinophagia</taxon>
        <taxon>Chitinophagales</taxon>
        <taxon>Chitinophagaceae</taxon>
        <taxon>Chitinophaga</taxon>
    </lineage>
</organism>
<accession>A0ABZ2YXP3</accession>
<gene>
    <name evidence="1" type="ORF">WJU22_17960</name>
</gene>
<protein>
    <recommendedName>
        <fullName evidence="3">DUF4595 domain-containing protein</fullName>
    </recommendedName>
</protein>
<proteinExistence type="predicted"/>
<reference evidence="1 2" key="1">
    <citation type="submission" date="2024-03" db="EMBL/GenBank/DDBJ databases">
        <title>Chitinophaga caseinilytica sp. nov., a casein hydrolysing bacterium isolated from forest soil.</title>
        <authorList>
            <person name="Lee D.S."/>
            <person name="Han D.M."/>
            <person name="Baek J.H."/>
            <person name="Choi D.G."/>
            <person name="Jeon J.H."/>
            <person name="Jeon C.O."/>
        </authorList>
    </citation>
    <scope>NUCLEOTIDE SEQUENCE [LARGE SCALE GENOMIC DNA]</scope>
    <source>
        <strain evidence="1 2">KACC 19118</strain>
    </source>
</reference>
<evidence type="ECO:0000313" key="1">
    <source>
        <dbReference type="EMBL" id="WZN44784.1"/>
    </source>
</evidence>
<name>A0ABZ2YXP3_9BACT</name>